<dbReference type="PANTHER" id="PTHR30603">
    <property type="entry name" value="RNA POLYMERASE SIGMA FACTOR RPO"/>
    <property type="match status" value="1"/>
</dbReference>
<dbReference type="EMBL" id="PSRQ01000043">
    <property type="protein sequence ID" value="PWU23184.1"/>
    <property type="molecule type" value="Genomic_DNA"/>
</dbReference>
<name>A0A317JSF2_9BACT</name>
<dbReference type="PANTHER" id="PTHR30603:SF47">
    <property type="entry name" value="RNA POLYMERASE SIGMA FACTOR SIGD, CHLOROPLASTIC"/>
    <property type="match status" value="1"/>
</dbReference>
<dbReference type="SUPFAM" id="SSF88659">
    <property type="entry name" value="Sigma3 and sigma4 domains of RNA polymerase sigma factors"/>
    <property type="match status" value="2"/>
</dbReference>
<feature type="non-terminal residue" evidence="1">
    <location>
        <position position="1"/>
    </location>
</feature>
<organism evidence="1 2">
    <name type="scientific">Candidatus Cerribacteria bacterium 'Amazon FNV 2010 28 9'</name>
    <dbReference type="NCBI Taxonomy" id="2081795"/>
    <lineage>
        <taxon>Bacteria</taxon>
        <taxon>Candidatus Cerribacteria</taxon>
    </lineage>
</organism>
<reference evidence="1 2" key="1">
    <citation type="submission" date="2018-02" db="EMBL/GenBank/DDBJ databases">
        <title>Genomic Reconstructions from Amazon Rainforest and Pasture Soil Reveal Novel Insights into the Physiology of Candidate Phyla in Tropical Sites.</title>
        <authorList>
            <person name="Kroeger M.E."/>
            <person name="Delmont T."/>
            <person name="Eren A.M."/>
            <person name="Guo J."/>
            <person name="Meyer K.M."/>
            <person name="Khan K."/>
            <person name="Rodrigues J.L.M."/>
            <person name="Bohannan B.J.M."/>
            <person name="Tringe S."/>
            <person name="Borges C.D."/>
            <person name="Tiedje J."/>
            <person name="Tsai S.M."/>
            <person name="Nusslein K."/>
        </authorList>
    </citation>
    <scope>NUCLEOTIDE SEQUENCE [LARGE SCALE GENOMIC DNA]</scope>
    <source>
        <strain evidence="1">Amazon FNV 2010 28 9</strain>
    </source>
</reference>
<gene>
    <name evidence="1" type="ORF">C5B42_03855</name>
</gene>
<protein>
    <submittedName>
        <fullName evidence="1">Uncharacterized protein</fullName>
    </submittedName>
</protein>
<dbReference type="InterPro" id="IPR013324">
    <property type="entry name" value="RNA_pol_sigma_r3/r4-like"/>
</dbReference>
<sequence length="179" mass="20785">AVRLPPHFRLKRGRIRTINKDLHTTLQRDPTPDEIAKKFNLLYPKTPVSSQVVEQVLSMPSYEMDSIDQNEKYELLENPANVEDIDKDIMLDRVNDLFLAALRIVCSKTKNPSQNLDIVLRHLGIAPYTTTQTHEEIAHIHGCSREWVRVSHVTIMKKVREYLVTHHGEELEAVWNELE</sequence>
<accession>A0A317JSF2</accession>
<dbReference type="Gene3D" id="1.20.140.160">
    <property type="match status" value="1"/>
</dbReference>
<evidence type="ECO:0000313" key="2">
    <source>
        <dbReference type="Proteomes" id="UP000246104"/>
    </source>
</evidence>
<proteinExistence type="predicted"/>
<dbReference type="AlphaFoldDB" id="A0A317JSF2"/>
<evidence type="ECO:0000313" key="1">
    <source>
        <dbReference type="EMBL" id="PWU23184.1"/>
    </source>
</evidence>
<dbReference type="InterPro" id="IPR050239">
    <property type="entry name" value="Sigma-70_RNA_pol_init_factors"/>
</dbReference>
<comment type="caution">
    <text evidence="1">The sequence shown here is derived from an EMBL/GenBank/DDBJ whole genome shotgun (WGS) entry which is preliminary data.</text>
</comment>
<dbReference type="Proteomes" id="UP000246104">
    <property type="component" value="Unassembled WGS sequence"/>
</dbReference>